<protein>
    <recommendedName>
        <fullName evidence="11">ATP synthase subunit b, chloroplastic</fullName>
    </recommendedName>
    <alternativeName>
        <fullName evidence="11">ATP synthase F(0) sector subunit b</fullName>
    </alternativeName>
    <alternativeName>
        <fullName evidence="11">ATPase subunit I</fullName>
    </alternativeName>
</protein>
<comment type="function">
    <text evidence="11">Component of the F(0) channel, it forms part of the peripheral stalk, linking F(1) to F(0).</text>
</comment>
<gene>
    <name evidence="11 14" type="primary">atpF</name>
</gene>
<evidence type="ECO:0000256" key="11">
    <source>
        <dbReference type="HAMAP-Rule" id="MF_01398"/>
    </source>
</evidence>
<dbReference type="PANTHER" id="PTHR34264:SF3">
    <property type="entry name" value="ATP SYNTHASE SUBUNIT B, CHLOROPLASTIC"/>
    <property type="match status" value="1"/>
</dbReference>
<evidence type="ECO:0000256" key="3">
    <source>
        <dbReference type="ARBA" id="ARBA00022547"/>
    </source>
</evidence>
<keyword evidence="13" id="KW-0175">Coiled coil</keyword>
<name>A0A386JLH2_ACEPE</name>
<geneLocation type="chloroplast" evidence="14"/>
<keyword evidence="11" id="KW-0793">Thylakoid</keyword>
<evidence type="ECO:0000256" key="5">
    <source>
        <dbReference type="ARBA" id="ARBA00022781"/>
    </source>
</evidence>
<keyword evidence="14" id="KW-0934">Plastid</keyword>
<keyword evidence="3 11" id="KW-0138">CF(0)</keyword>
<organism evidence="14">
    <name type="scientific">Acetabularia peniculus</name>
    <name type="common">Green alga</name>
    <name type="synonym">Polyphysa peniculus</name>
    <dbReference type="NCBI Taxonomy" id="35862"/>
    <lineage>
        <taxon>Eukaryota</taxon>
        <taxon>Viridiplantae</taxon>
        <taxon>Chlorophyta</taxon>
        <taxon>core chlorophytes</taxon>
        <taxon>Ulvophyceae</taxon>
        <taxon>TCBD clade</taxon>
        <taxon>Dasycladales</taxon>
        <taxon>Polyphysaceae</taxon>
        <taxon>Acetabularia</taxon>
    </lineage>
</organism>
<evidence type="ECO:0000256" key="8">
    <source>
        <dbReference type="ARBA" id="ARBA00023136"/>
    </source>
</evidence>
<dbReference type="HAMAP" id="MF_01398">
    <property type="entry name" value="ATP_synth_b_bprime"/>
    <property type="match status" value="1"/>
</dbReference>
<comment type="subunit">
    <text evidence="11">F-type ATPases have 2 components, F(1) - the catalytic core - and F(0) - the membrane proton channel. F(1) has five subunits: alpha(3), beta(3), gamma(1), delta(1), epsilon(1). F(0) has four main subunits: a(1), b(1), b'(1) and c(10-14). The alpha and beta chains form an alternating ring which encloses part of the gamma chain. F(1) is attached to F(0) by a central stalk formed by the gamma and epsilon chains, while a peripheral stalk is formed by the delta, b and b' chains.</text>
</comment>
<keyword evidence="5 11" id="KW-0375">Hydrogen ion transport</keyword>
<evidence type="ECO:0000256" key="10">
    <source>
        <dbReference type="ARBA" id="ARBA00025198"/>
    </source>
</evidence>
<keyword evidence="7 11" id="KW-0406">Ion transport</keyword>
<keyword evidence="14" id="KW-0150">Chloroplast</keyword>
<keyword evidence="8 11" id="KW-0472">Membrane</keyword>
<dbReference type="EMBL" id="MH545213">
    <property type="protein sequence ID" value="AYD72403.1"/>
    <property type="molecule type" value="Genomic_DNA"/>
</dbReference>
<evidence type="ECO:0000256" key="9">
    <source>
        <dbReference type="ARBA" id="ARBA00023310"/>
    </source>
</evidence>
<keyword evidence="6 11" id="KW-1133">Transmembrane helix</keyword>
<sequence length="171" mass="19906">MNKILMEETFHFNTNILETNILNLSVVVGVVVSFGGDALRSLLDNRKQIILNNLQEAEQRANEAQEKLNKARNQLEISRQKALEIHQQGEITVKQEMNQCIQQTQDDINRLEEMKIETLFLYKQKTISQFSYQVILMALQQVREKLKNILDSSIHTSINNFNIALFKNYQP</sequence>
<evidence type="ECO:0000313" key="14">
    <source>
        <dbReference type="EMBL" id="AYD72403.1"/>
    </source>
</evidence>
<proteinExistence type="inferred from homology"/>
<dbReference type="GO" id="GO:0009535">
    <property type="term" value="C:chloroplast thylakoid membrane"/>
    <property type="evidence" value="ECO:0007669"/>
    <property type="project" value="UniProtKB-SubCell"/>
</dbReference>
<dbReference type="GO" id="GO:0045259">
    <property type="term" value="C:proton-transporting ATP synthase complex"/>
    <property type="evidence" value="ECO:0007669"/>
    <property type="project" value="UniProtKB-KW"/>
</dbReference>
<dbReference type="InterPro" id="IPR002146">
    <property type="entry name" value="ATP_synth_b/b'su_bac/chlpt"/>
</dbReference>
<evidence type="ECO:0000256" key="4">
    <source>
        <dbReference type="ARBA" id="ARBA00022692"/>
    </source>
</evidence>
<comment type="similarity">
    <text evidence="11 12">Belongs to the ATPase B chain family.</text>
</comment>
<comment type="subcellular location">
    <subcellularLocation>
        <location evidence="1">Membrane</location>
        <topology evidence="1">Single-pass membrane protein</topology>
    </subcellularLocation>
    <subcellularLocation>
        <location evidence="11">Plastid</location>
        <location evidence="11">Chloroplast thylakoid membrane</location>
        <topology evidence="11">Single-pass membrane protein</topology>
    </subcellularLocation>
</comment>
<comment type="function">
    <text evidence="10 11">F(1)F(0) ATP synthase produces ATP from ADP in the presence of a proton or sodium gradient. F-type ATPases consist of two structural domains, F(1) containing the extramembraneous catalytic core and F(0) containing the membrane proton channel, linked together by a central stalk and a peripheral stalk. During catalysis, ATP synthesis in the catalytic domain of F(1) is coupled via a rotary mechanism of the central stalk subunits to proton translocation.</text>
</comment>
<comment type="miscellaneous">
    <text evidence="11">In plastids the F-type ATPase is also known as CF(1)CF(0).</text>
</comment>
<reference evidence="14" key="2">
    <citation type="journal article" date="2019" name="Mol. Phylogenet. Evol.">
        <title>Reassessment of the classification of bryopsidales (chlorophyta) based on chloroplast phylogenomic analyses.</title>
        <authorList>
            <person name="Cremen M.C."/>
            <person name="Leliaert F."/>
            <person name="West J."/>
            <person name="Lam D.W."/>
            <person name="Shimada S."/>
            <person name="Lopez-Bautista J.M."/>
            <person name="Verbruggen H."/>
        </authorList>
    </citation>
    <scope>NUCLEOTIDE SEQUENCE</scope>
</reference>
<dbReference type="GO" id="GO:0046933">
    <property type="term" value="F:proton-transporting ATP synthase activity, rotational mechanism"/>
    <property type="evidence" value="ECO:0007669"/>
    <property type="project" value="UniProtKB-UniRule"/>
</dbReference>
<keyword evidence="2 11" id="KW-0813">Transport</keyword>
<dbReference type="AlphaFoldDB" id="A0A386JLH2"/>
<evidence type="ECO:0000256" key="13">
    <source>
        <dbReference type="SAM" id="Coils"/>
    </source>
</evidence>
<keyword evidence="9 11" id="KW-0066">ATP synthesis</keyword>
<accession>A0A386JLH2</accession>
<dbReference type="PANTHER" id="PTHR34264">
    <property type="entry name" value="ATP SYNTHASE SUBUNIT B, CHLOROPLASTIC"/>
    <property type="match status" value="1"/>
</dbReference>
<dbReference type="Pfam" id="PF00430">
    <property type="entry name" value="ATP-synt_B"/>
    <property type="match status" value="1"/>
</dbReference>
<evidence type="ECO:0000256" key="12">
    <source>
        <dbReference type="RuleBase" id="RU003848"/>
    </source>
</evidence>
<evidence type="ECO:0000256" key="7">
    <source>
        <dbReference type="ARBA" id="ARBA00023065"/>
    </source>
</evidence>
<evidence type="ECO:0000256" key="6">
    <source>
        <dbReference type="ARBA" id="ARBA00022989"/>
    </source>
</evidence>
<reference evidence="14" key="1">
    <citation type="submission" date="2018-06" db="EMBL/GenBank/DDBJ databases">
        <authorList>
            <person name="Zhirakovskaya E."/>
        </authorList>
    </citation>
    <scope>NUCLEOTIDE SEQUENCE</scope>
</reference>
<dbReference type="CDD" id="cd06503">
    <property type="entry name" value="ATP-synt_Fo_b"/>
    <property type="match status" value="1"/>
</dbReference>
<feature type="coiled-coil region" evidence="13">
    <location>
        <begin position="40"/>
        <end position="114"/>
    </location>
</feature>
<evidence type="ECO:0000256" key="2">
    <source>
        <dbReference type="ARBA" id="ARBA00022448"/>
    </source>
</evidence>
<keyword evidence="4 11" id="KW-0812">Transmembrane</keyword>
<evidence type="ECO:0000256" key="1">
    <source>
        <dbReference type="ARBA" id="ARBA00004167"/>
    </source>
</evidence>